<dbReference type="InterPro" id="IPR006533">
    <property type="entry name" value="T6SS_Vgr_RhsGE"/>
</dbReference>
<evidence type="ECO:0000256" key="1">
    <source>
        <dbReference type="ARBA" id="ARBA00004613"/>
    </source>
</evidence>
<evidence type="ECO:0000259" key="5">
    <source>
        <dbReference type="Pfam" id="PF04717"/>
    </source>
</evidence>
<evidence type="ECO:0000313" key="7">
    <source>
        <dbReference type="EMBL" id="PYC28046.1"/>
    </source>
</evidence>
<proteinExistence type="inferred from homology"/>
<dbReference type="Pfam" id="PF05954">
    <property type="entry name" value="Phage_GPD"/>
    <property type="match status" value="1"/>
</dbReference>
<dbReference type="SUPFAM" id="SSF69255">
    <property type="entry name" value="gp5 N-terminal domain-like"/>
    <property type="match status" value="1"/>
</dbReference>
<dbReference type="InterPro" id="IPR006531">
    <property type="entry name" value="Gp5/Vgr_OB"/>
</dbReference>
<name>A0A9Q6N5M1_9PSED</name>
<gene>
    <name evidence="7" type="ORF">DMX08_30525</name>
</gene>
<dbReference type="InterPro" id="IPR054030">
    <property type="entry name" value="Gp5_Vgr_C"/>
</dbReference>
<evidence type="ECO:0000313" key="8">
    <source>
        <dbReference type="Proteomes" id="UP000248188"/>
    </source>
</evidence>
<dbReference type="InterPro" id="IPR017847">
    <property type="entry name" value="T6SS_RhsGE_Vgr_subset"/>
</dbReference>
<reference evidence="7 8" key="1">
    <citation type="submission" date="2018-06" db="EMBL/GenBank/DDBJ databases">
        <title>Pseudomonas diversity within urban Lake Michigan freshwaters.</title>
        <authorList>
            <person name="Batrich M."/>
            <person name="Hatzopoulos T."/>
            <person name="Putonti C."/>
        </authorList>
    </citation>
    <scope>NUCLEOTIDE SEQUENCE [LARGE SCALE GENOMIC DNA]</scope>
    <source>
        <strain evidence="7 8">MB-090624</strain>
    </source>
</reference>
<dbReference type="Gene3D" id="3.55.50.10">
    <property type="entry name" value="Baseplate protein-like domains"/>
    <property type="match status" value="1"/>
</dbReference>
<comment type="caution">
    <text evidence="7">The sequence shown here is derived from an EMBL/GenBank/DDBJ whole genome shotgun (WGS) entry which is preliminary data.</text>
</comment>
<keyword evidence="3" id="KW-0964">Secreted</keyword>
<evidence type="ECO:0000259" key="6">
    <source>
        <dbReference type="Pfam" id="PF22178"/>
    </source>
</evidence>
<sequence length="731" mass="81132">MFAPADTAHFVLSIPAVRHDFKVLAFKGREAISELYAIHIELVSDNPNVDLESLLNQPAFLQFGLKGEGIHGLIDDIEIGDSGKRMTRYHLILRPHLYQLQHRHNQRVYQNLTVPQIIAKVLKEHGILADQYRFNIAPKPSVPRVYCVQYGETDFQFVQRLCFEDGIHWHHEHSLDQHLLVFSDNQTDYPILATARYQQGSGLAAEDPVVSHFAVRFSTRTSQVVRRDYNLKKPDPRSASSGAPLDPVPSTLHSCAQSEALPILEDYRYPGRYSTGAVGQQLSQIALEGHRADYQLAKGQSDLSSFRCGHLVTLSEHPRGEYNQMWLLVSVEHEGRQPQVLEESVTSDDRHGGFTQGYRNRFSAIPWDTFFRPQEPAPKPRLSSQTALVTGPAGEEIWCDEFSRIKIQFHWDREGERNEFSSCWVRVATSWAGEGFGHVIIPRIGMEVLVSFIGGDPEQPLVTGCVPNQHTPVPYPLPANKTRSVFKTRSSLGGNGSNELRIEDKKGAEEIYVHAERDQNIEVEHDETHWVGRDRTKTIDRHERDRIKRNWSINVDCFKTETINLASLQNVGLAKMMNIGTVYSQNVGLHMNTLVGINQSTQVGRSQSTVVGTSYSLKVGDGSVQSAAPPAGEEPAPEASGPGSSIKLDGESITLQVGRSKVVITDAGIYLDGPDIHLVAGNTVNADAPADVHLNSGTAEPAPNLPVDAETTQLKGLDVTDAMPLLIDGSW</sequence>
<evidence type="ECO:0000256" key="3">
    <source>
        <dbReference type="ARBA" id="ARBA00022525"/>
    </source>
</evidence>
<dbReference type="Gene3D" id="4.10.220.110">
    <property type="match status" value="1"/>
</dbReference>
<dbReference type="SUPFAM" id="SSF69279">
    <property type="entry name" value="Phage tail proteins"/>
    <property type="match status" value="2"/>
</dbReference>
<feature type="domain" description="Gp5/Type VI secretion system Vgr C-terminal trimerisation" evidence="6">
    <location>
        <begin position="484"/>
        <end position="592"/>
    </location>
</feature>
<protein>
    <submittedName>
        <fullName evidence="7">Type VI secretion system tip protein VgrG</fullName>
    </submittedName>
</protein>
<dbReference type="Proteomes" id="UP000248188">
    <property type="component" value="Unassembled WGS sequence"/>
</dbReference>
<dbReference type="EMBL" id="QJRN01000036">
    <property type="protein sequence ID" value="PYC28046.1"/>
    <property type="molecule type" value="Genomic_DNA"/>
</dbReference>
<dbReference type="PANTHER" id="PTHR32305">
    <property type="match status" value="1"/>
</dbReference>
<dbReference type="PANTHER" id="PTHR32305:SF15">
    <property type="entry name" value="PROTEIN RHSA-RELATED"/>
    <property type="match status" value="1"/>
</dbReference>
<dbReference type="SUPFAM" id="SSF69349">
    <property type="entry name" value="Phage fibre proteins"/>
    <property type="match status" value="1"/>
</dbReference>
<accession>A0A9Q6N5M1</accession>
<evidence type="ECO:0000256" key="4">
    <source>
        <dbReference type="SAM" id="MobiDB-lite"/>
    </source>
</evidence>
<feature type="domain" description="Gp5/Type VI secretion system Vgr protein OB-fold" evidence="5">
    <location>
        <begin position="403"/>
        <end position="466"/>
    </location>
</feature>
<dbReference type="Pfam" id="PF04717">
    <property type="entry name" value="Phage_base_V"/>
    <property type="match status" value="1"/>
</dbReference>
<dbReference type="Gene3D" id="2.30.110.50">
    <property type="match status" value="1"/>
</dbReference>
<comment type="similarity">
    <text evidence="2">Belongs to the VgrG protein family.</text>
</comment>
<dbReference type="GO" id="GO:0005576">
    <property type="term" value="C:extracellular region"/>
    <property type="evidence" value="ECO:0007669"/>
    <property type="project" value="UniProtKB-SubCell"/>
</dbReference>
<feature type="compositionally biased region" description="Low complexity" evidence="4">
    <location>
        <begin position="626"/>
        <end position="645"/>
    </location>
</feature>
<dbReference type="Pfam" id="PF22178">
    <property type="entry name" value="Gp5_trimer_C"/>
    <property type="match status" value="1"/>
</dbReference>
<dbReference type="Gene3D" id="2.40.50.230">
    <property type="entry name" value="Gp5 N-terminal domain"/>
    <property type="match status" value="1"/>
</dbReference>
<organism evidence="7 8">
    <name type="scientific">Pseudomonas protegens</name>
    <dbReference type="NCBI Taxonomy" id="380021"/>
    <lineage>
        <taxon>Bacteria</taxon>
        <taxon>Pseudomonadati</taxon>
        <taxon>Pseudomonadota</taxon>
        <taxon>Gammaproteobacteria</taxon>
        <taxon>Pseudomonadales</taxon>
        <taxon>Pseudomonadaceae</taxon>
        <taxon>Pseudomonas</taxon>
    </lineage>
</organism>
<dbReference type="NCBIfam" id="TIGR03361">
    <property type="entry name" value="VI_Rhs_Vgr"/>
    <property type="match status" value="1"/>
</dbReference>
<evidence type="ECO:0000256" key="2">
    <source>
        <dbReference type="ARBA" id="ARBA00005558"/>
    </source>
</evidence>
<feature type="region of interest" description="Disordered" evidence="4">
    <location>
        <begin position="621"/>
        <end position="647"/>
    </location>
</feature>
<dbReference type="InterPro" id="IPR037026">
    <property type="entry name" value="Vgr_OB-fold_dom_sf"/>
</dbReference>
<comment type="subcellular location">
    <subcellularLocation>
        <location evidence="1">Secreted</location>
    </subcellularLocation>
</comment>
<dbReference type="AlphaFoldDB" id="A0A9Q6N5M1"/>
<dbReference type="RefSeq" id="WP_110653742.1">
    <property type="nucleotide sequence ID" value="NZ_QJRN01000036.1"/>
</dbReference>
<dbReference type="NCBIfam" id="TIGR01646">
    <property type="entry name" value="vgr_GE"/>
    <property type="match status" value="1"/>
</dbReference>
<dbReference type="InterPro" id="IPR050708">
    <property type="entry name" value="T6SS_VgrG/RHS"/>
</dbReference>
<feature type="region of interest" description="Disordered" evidence="4">
    <location>
        <begin position="231"/>
        <end position="251"/>
    </location>
</feature>